<name>S1NW25_9ENTE</name>
<comment type="similarity">
    <text evidence="1">Belongs to the class IV-like SAM-binding methyltransferase superfamily. RNA methyltransferase TrmH family.</text>
</comment>
<evidence type="ECO:0000256" key="1">
    <source>
        <dbReference type="ARBA" id="ARBA00007228"/>
    </source>
</evidence>
<dbReference type="Gene3D" id="3.30.1330.30">
    <property type="match status" value="1"/>
</dbReference>
<dbReference type="AlphaFoldDB" id="S1NW25"/>
<organism evidence="5 6">
    <name type="scientific">Enterococcus columbae DSM 7374 = ATCC 51263</name>
    <dbReference type="NCBI Taxonomy" id="1121865"/>
    <lineage>
        <taxon>Bacteria</taxon>
        <taxon>Bacillati</taxon>
        <taxon>Bacillota</taxon>
        <taxon>Bacilli</taxon>
        <taxon>Lactobacillales</taxon>
        <taxon>Enterococcaceae</taxon>
        <taxon>Enterococcus</taxon>
    </lineage>
</organism>
<dbReference type="Proteomes" id="UP000014113">
    <property type="component" value="Unassembled WGS sequence"/>
</dbReference>
<evidence type="ECO:0000259" key="4">
    <source>
        <dbReference type="SMART" id="SM00967"/>
    </source>
</evidence>
<dbReference type="GO" id="GO:0032259">
    <property type="term" value="P:methylation"/>
    <property type="evidence" value="ECO:0007669"/>
    <property type="project" value="UniProtKB-KW"/>
</dbReference>
<dbReference type="PANTHER" id="PTHR43191">
    <property type="entry name" value="RRNA METHYLTRANSFERASE 3"/>
    <property type="match status" value="1"/>
</dbReference>
<proteinExistence type="inferred from homology"/>
<dbReference type="PATRIC" id="fig|1121865.3.peg.234"/>
<keyword evidence="3" id="KW-0808">Transferase</keyword>
<dbReference type="CDD" id="cd18095">
    <property type="entry name" value="SpoU-like_rRNA-MTase"/>
    <property type="match status" value="1"/>
</dbReference>
<dbReference type="InterPro" id="IPR001537">
    <property type="entry name" value="SpoU_MeTrfase"/>
</dbReference>
<dbReference type="InterPro" id="IPR029026">
    <property type="entry name" value="tRNA_m1G_MTases_N"/>
</dbReference>
<gene>
    <name evidence="5" type="ORF">I568_00840</name>
</gene>
<sequence>MKEILSTKNELIKKVVKLHKRKYRYQERQYIIEGFHLIEEAVLHQSQIDYLFVTSKALAQYGDWFNEQTIEVIVVSEEVLQKLSELPTPQGMLAVVAMPMQPTTLKKGNWLLLDCVQDPGNVGTMIRTADAAGFAGVILGEGCADIYTTKTLRSMQGSQFHLPVIQLSLKQAIEQLRALKVTIYGTELNEQAVQYHQLPMQENFALLMGNEGQGLAKEYLALTDQNIYIPIFGQAESLNVAIAAGILMYGLIKK</sequence>
<dbReference type="InterPro" id="IPR053888">
    <property type="entry name" value="MRM3-like_sub_bind"/>
</dbReference>
<dbReference type="RefSeq" id="WP_016182408.1">
    <property type="nucleotide sequence ID" value="NZ_JXKI01000002.1"/>
</dbReference>
<dbReference type="STRING" id="1121865.OMW_00242"/>
<accession>S1NW25</accession>
<dbReference type="SUPFAM" id="SSF75217">
    <property type="entry name" value="alpha/beta knot"/>
    <property type="match status" value="1"/>
</dbReference>
<feature type="domain" description="RNA 2-O ribose methyltransferase substrate binding" evidence="4">
    <location>
        <begin position="31"/>
        <end position="102"/>
    </location>
</feature>
<dbReference type="InterPro" id="IPR029028">
    <property type="entry name" value="Alpha/beta_knot_MTases"/>
</dbReference>
<evidence type="ECO:0000256" key="2">
    <source>
        <dbReference type="ARBA" id="ARBA00022603"/>
    </source>
</evidence>
<dbReference type="PANTHER" id="PTHR43191:SF2">
    <property type="entry name" value="RRNA METHYLTRANSFERASE 3, MITOCHONDRIAL"/>
    <property type="match status" value="1"/>
</dbReference>
<protein>
    <recommendedName>
        <fullName evidence="4">RNA 2-O ribose methyltransferase substrate binding domain-containing protein</fullName>
    </recommendedName>
</protein>
<dbReference type="GO" id="GO:0005737">
    <property type="term" value="C:cytoplasm"/>
    <property type="evidence" value="ECO:0007669"/>
    <property type="project" value="UniProtKB-ARBA"/>
</dbReference>
<dbReference type="Pfam" id="PF00588">
    <property type="entry name" value="SpoU_methylase"/>
    <property type="match status" value="1"/>
</dbReference>
<dbReference type="SMART" id="SM00967">
    <property type="entry name" value="SpoU_sub_bind"/>
    <property type="match status" value="1"/>
</dbReference>
<dbReference type="Gene3D" id="3.40.1280.10">
    <property type="match status" value="1"/>
</dbReference>
<comment type="caution">
    <text evidence="5">The sequence shown here is derived from an EMBL/GenBank/DDBJ whole genome shotgun (WGS) entry which is preliminary data.</text>
</comment>
<reference evidence="5 6" key="1">
    <citation type="submission" date="2013-03" db="EMBL/GenBank/DDBJ databases">
        <title>The Genome Sequence of Enterococcus columbae ATCC_51263 (PacBio/Illumina hybrid assembly).</title>
        <authorList>
            <consortium name="The Broad Institute Genomics Platform"/>
            <consortium name="The Broad Institute Genome Sequencing Center for Infectious Disease"/>
            <person name="Earl A."/>
            <person name="Russ C."/>
            <person name="Gilmore M."/>
            <person name="Surin D."/>
            <person name="Walker B."/>
            <person name="Young S."/>
            <person name="Zeng Q."/>
            <person name="Gargeya S."/>
            <person name="Fitzgerald M."/>
            <person name="Haas B."/>
            <person name="Abouelleil A."/>
            <person name="Allen A.W."/>
            <person name="Alvarado L."/>
            <person name="Arachchi H.M."/>
            <person name="Berlin A.M."/>
            <person name="Chapman S.B."/>
            <person name="Gainer-Dewar J."/>
            <person name="Goldberg J."/>
            <person name="Griggs A."/>
            <person name="Gujja S."/>
            <person name="Hansen M."/>
            <person name="Howarth C."/>
            <person name="Imamovic A."/>
            <person name="Ireland A."/>
            <person name="Larimer J."/>
            <person name="McCowan C."/>
            <person name="Murphy C."/>
            <person name="Pearson M."/>
            <person name="Poon T.W."/>
            <person name="Priest M."/>
            <person name="Roberts A."/>
            <person name="Saif S."/>
            <person name="Shea T."/>
            <person name="Sisk P."/>
            <person name="Sykes S."/>
            <person name="Wortman J."/>
            <person name="Nusbaum C."/>
            <person name="Birren B."/>
        </authorList>
    </citation>
    <scope>NUCLEOTIDE SEQUENCE [LARGE SCALE GENOMIC DNA]</scope>
    <source>
        <strain evidence="5 6">ATCC 51263</strain>
    </source>
</reference>
<dbReference type="GO" id="GO:0003723">
    <property type="term" value="F:RNA binding"/>
    <property type="evidence" value="ECO:0007669"/>
    <property type="project" value="InterPro"/>
</dbReference>
<dbReference type="eggNOG" id="COG0566">
    <property type="taxonomic scope" value="Bacteria"/>
</dbReference>
<dbReference type="OrthoDB" id="9785673at2"/>
<evidence type="ECO:0000256" key="3">
    <source>
        <dbReference type="ARBA" id="ARBA00022679"/>
    </source>
</evidence>
<keyword evidence="6" id="KW-1185">Reference proteome</keyword>
<dbReference type="Pfam" id="PF22435">
    <property type="entry name" value="MRM3-like_sub_bind"/>
    <property type="match status" value="1"/>
</dbReference>
<dbReference type="InterPro" id="IPR013123">
    <property type="entry name" value="SpoU_subst-bd"/>
</dbReference>
<dbReference type="EMBL" id="ASWJ01000004">
    <property type="protein sequence ID" value="EOW84346.1"/>
    <property type="molecule type" value="Genomic_DNA"/>
</dbReference>
<dbReference type="GO" id="GO:0008173">
    <property type="term" value="F:RNA methyltransferase activity"/>
    <property type="evidence" value="ECO:0007669"/>
    <property type="project" value="InterPro"/>
</dbReference>
<dbReference type="InterPro" id="IPR029064">
    <property type="entry name" value="Ribosomal_eL30-like_sf"/>
</dbReference>
<evidence type="ECO:0000313" key="6">
    <source>
        <dbReference type="Proteomes" id="UP000014113"/>
    </source>
</evidence>
<keyword evidence="2" id="KW-0489">Methyltransferase</keyword>
<evidence type="ECO:0000313" key="5">
    <source>
        <dbReference type="EMBL" id="EOW84346.1"/>
    </source>
</evidence>
<dbReference type="InterPro" id="IPR051259">
    <property type="entry name" value="rRNA_Methyltransferase"/>
</dbReference>
<dbReference type="SUPFAM" id="SSF55315">
    <property type="entry name" value="L30e-like"/>
    <property type="match status" value="1"/>
</dbReference>
<dbReference type="GO" id="GO:0006396">
    <property type="term" value="P:RNA processing"/>
    <property type="evidence" value="ECO:0007669"/>
    <property type="project" value="InterPro"/>
</dbReference>